<dbReference type="PANTHER" id="PTHR43415">
    <property type="entry name" value="SPERMIDINE N(1)-ACETYLTRANSFERASE"/>
    <property type="match status" value="1"/>
</dbReference>
<name>A0A179FWH6_PURLI</name>
<evidence type="ECO:0000256" key="1">
    <source>
        <dbReference type="SAM" id="MobiDB-lite"/>
    </source>
</evidence>
<feature type="region of interest" description="Disordered" evidence="1">
    <location>
        <begin position="87"/>
        <end position="132"/>
    </location>
</feature>
<sequence length="267" mass="29752">MSRPYDPADHLVDAYRSARLQYVRADASDERFLAFVPLIEQDPVTQAHAAPTVLQPKGRRQFEDYAAGVAASTLGVMICLLPEEEEERRQQQQQEQQSQQQSQSQQQQSQQQVSPSQQQQKQEPAESDKEPKKPTIIGVICLGWGGGNPATAHHRGSSIGVSLAAAHQGRGYGREAIDWMLDWAFRHAGLHTVAITAASYNARACALYESMGFVREGCRRETIWMDRAWHDEIEFGMTEGEWEARRGWGSNNATRGAADRGSEVAKS</sequence>
<dbReference type="GO" id="GO:0016747">
    <property type="term" value="F:acyltransferase activity, transferring groups other than amino-acyl groups"/>
    <property type="evidence" value="ECO:0007669"/>
    <property type="project" value="InterPro"/>
</dbReference>
<dbReference type="Pfam" id="PF00583">
    <property type="entry name" value="Acetyltransf_1"/>
    <property type="match status" value="1"/>
</dbReference>
<reference evidence="3 4" key="1">
    <citation type="submission" date="2016-01" db="EMBL/GenBank/DDBJ databases">
        <title>Biosynthesis of antibiotic leucinostatins and their inhibition on Phytophthora in bio-control Purpureocillium lilacinum.</title>
        <authorList>
            <person name="Wang G."/>
            <person name="Liu Z."/>
            <person name="Lin R."/>
            <person name="Li E."/>
            <person name="Mao Z."/>
            <person name="Ling J."/>
            <person name="Yin W."/>
            <person name="Xie B."/>
        </authorList>
    </citation>
    <scope>NUCLEOTIDE SEQUENCE [LARGE SCALE GENOMIC DNA]</scope>
    <source>
        <strain evidence="3">PLBJ-1</strain>
    </source>
</reference>
<evidence type="ECO:0000313" key="4">
    <source>
        <dbReference type="Proteomes" id="UP000078240"/>
    </source>
</evidence>
<feature type="compositionally biased region" description="Basic and acidic residues" evidence="1">
    <location>
        <begin position="123"/>
        <end position="132"/>
    </location>
</feature>
<dbReference type="PROSITE" id="PS51186">
    <property type="entry name" value="GNAT"/>
    <property type="match status" value="1"/>
</dbReference>
<keyword evidence="3" id="KW-0808">Transferase</keyword>
<dbReference type="SUPFAM" id="SSF55729">
    <property type="entry name" value="Acyl-CoA N-acyltransferases (Nat)"/>
    <property type="match status" value="1"/>
</dbReference>
<dbReference type="Gene3D" id="3.40.630.30">
    <property type="match status" value="1"/>
</dbReference>
<organism evidence="3 4">
    <name type="scientific">Purpureocillium lilacinum</name>
    <name type="common">Paecilomyces lilacinus</name>
    <dbReference type="NCBI Taxonomy" id="33203"/>
    <lineage>
        <taxon>Eukaryota</taxon>
        <taxon>Fungi</taxon>
        <taxon>Dikarya</taxon>
        <taxon>Ascomycota</taxon>
        <taxon>Pezizomycotina</taxon>
        <taxon>Sordariomycetes</taxon>
        <taxon>Hypocreomycetidae</taxon>
        <taxon>Hypocreales</taxon>
        <taxon>Ophiocordycipitaceae</taxon>
        <taxon>Purpureocillium</taxon>
    </lineage>
</organism>
<gene>
    <name evidence="3" type="ORF">VFPBJ_10798</name>
</gene>
<feature type="compositionally biased region" description="Low complexity" evidence="1">
    <location>
        <begin position="91"/>
        <end position="122"/>
    </location>
</feature>
<proteinExistence type="predicted"/>
<dbReference type="Proteomes" id="UP000078240">
    <property type="component" value="Unassembled WGS sequence"/>
</dbReference>
<accession>A0A179FWH6</accession>
<feature type="region of interest" description="Disordered" evidence="1">
    <location>
        <begin position="246"/>
        <end position="267"/>
    </location>
</feature>
<dbReference type="InterPro" id="IPR016181">
    <property type="entry name" value="Acyl_CoA_acyltransferase"/>
</dbReference>
<dbReference type="PANTHER" id="PTHR43415:SF3">
    <property type="entry name" value="GNAT-FAMILY ACETYLTRANSFERASE"/>
    <property type="match status" value="1"/>
</dbReference>
<feature type="domain" description="N-acetyltransferase" evidence="2">
    <location>
        <begin position="76"/>
        <end position="230"/>
    </location>
</feature>
<comment type="caution">
    <text evidence="3">The sequence shown here is derived from an EMBL/GenBank/DDBJ whole genome shotgun (WGS) entry which is preliminary data.</text>
</comment>
<evidence type="ECO:0000259" key="2">
    <source>
        <dbReference type="PROSITE" id="PS51186"/>
    </source>
</evidence>
<evidence type="ECO:0000313" key="3">
    <source>
        <dbReference type="EMBL" id="OAQ69423.1"/>
    </source>
</evidence>
<dbReference type="EMBL" id="LSBH01000011">
    <property type="protein sequence ID" value="OAQ69423.1"/>
    <property type="molecule type" value="Genomic_DNA"/>
</dbReference>
<dbReference type="InterPro" id="IPR000182">
    <property type="entry name" value="GNAT_dom"/>
</dbReference>
<dbReference type="AlphaFoldDB" id="A0A179FWH6"/>
<feature type="compositionally biased region" description="Basic and acidic residues" evidence="1">
    <location>
        <begin position="257"/>
        <end position="267"/>
    </location>
</feature>
<dbReference type="CDD" id="cd04301">
    <property type="entry name" value="NAT_SF"/>
    <property type="match status" value="1"/>
</dbReference>
<protein>
    <submittedName>
        <fullName evidence="3">GCN5-related N-acetyltransferase (GNAT) domain-containingprotein</fullName>
    </submittedName>
</protein>